<dbReference type="CDD" id="cd22974">
    <property type="entry name" value="DD_ENO4"/>
    <property type="match status" value="1"/>
</dbReference>
<feature type="domain" description="Enolase N-terminal" evidence="11">
    <location>
        <begin position="66"/>
        <end position="269"/>
    </location>
</feature>
<dbReference type="InterPro" id="IPR036849">
    <property type="entry name" value="Enolase-like_C_sf"/>
</dbReference>
<feature type="region of interest" description="Disordered" evidence="9">
    <location>
        <begin position="102"/>
        <end position="124"/>
    </location>
</feature>
<name>A0A5C2IF66_ANABR</name>
<dbReference type="InterPro" id="IPR000941">
    <property type="entry name" value="Enolase"/>
</dbReference>
<evidence type="ECO:0000313" key="12">
    <source>
        <dbReference type="EMBL" id="QEP54293.1"/>
    </source>
</evidence>
<dbReference type="EC" id="4.2.1.11" evidence="3"/>
<feature type="compositionally biased region" description="Basic and acidic residues" evidence="9">
    <location>
        <begin position="179"/>
        <end position="197"/>
    </location>
</feature>
<evidence type="ECO:0000256" key="1">
    <source>
        <dbReference type="ARBA" id="ARBA00005031"/>
    </source>
</evidence>
<dbReference type="PRINTS" id="PR00148">
    <property type="entry name" value="ENOLASE"/>
</dbReference>
<dbReference type="InterPro" id="IPR020810">
    <property type="entry name" value="Enolase_C"/>
</dbReference>
<comment type="similarity">
    <text evidence="2">Belongs to the enolase family.</text>
</comment>
<dbReference type="InterPro" id="IPR020811">
    <property type="entry name" value="Enolase_N"/>
</dbReference>
<evidence type="ECO:0000256" key="6">
    <source>
        <dbReference type="ARBA" id="ARBA00031125"/>
    </source>
</evidence>
<dbReference type="AlphaFoldDB" id="A0A5C2IF66"/>
<feature type="domain" description="Enolase C-terminal TIM barrel" evidence="10">
    <location>
        <begin position="280"/>
        <end position="572"/>
    </location>
</feature>
<feature type="region of interest" description="Disordered" evidence="9">
    <location>
        <begin position="179"/>
        <end position="227"/>
    </location>
</feature>
<protein>
    <recommendedName>
        <fullName evidence="7">Enolase 4</fullName>
        <ecNumber evidence="3">4.2.1.11</ecNumber>
    </recommendedName>
    <alternativeName>
        <fullName evidence="6">2-phospho-D-glycerate hydro-lyase</fullName>
    </alternativeName>
</protein>
<feature type="compositionally biased region" description="Basic and acidic residues" evidence="9">
    <location>
        <begin position="110"/>
        <end position="124"/>
    </location>
</feature>
<dbReference type="PANTHER" id="PTHR11902:SF30">
    <property type="entry name" value="ENOLASE 4"/>
    <property type="match status" value="1"/>
</dbReference>
<evidence type="ECO:0000256" key="7">
    <source>
        <dbReference type="ARBA" id="ARBA00034855"/>
    </source>
</evidence>
<dbReference type="GO" id="GO:0006096">
    <property type="term" value="P:glycolytic process"/>
    <property type="evidence" value="ECO:0007669"/>
    <property type="project" value="UniProtKB-UniPathway"/>
</dbReference>
<dbReference type="PANTHER" id="PTHR11902">
    <property type="entry name" value="ENOLASE"/>
    <property type="match status" value="1"/>
</dbReference>
<dbReference type="GO" id="GO:0000015">
    <property type="term" value="C:phosphopyruvate hydratase complex"/>
    <property type="evidence" value="ECO:0007669"/>
    <property type="project" value="InterPro"/>
</dbReference>
<evidence type="ECO:0000256" key="5">
    <source>
        <dbReference type="ARBA" id="ARBA00023239"/>
    </source>
</evidence>
<dbReference type="GO" id="GO:0000287">
    <property type="term" value="F:magnesium ion binding"/>
    <property type="evidence" value="ECO:0007669"/>
    <property type="project" value="InterPro"/>
</dbReference>
<dbReference type="UniPathway" id="UPA00109">
    <property type="reaction ID" value="UER00187"/>
</dbReference>
<evidence type="ECO:0000256" key="8">
    <source>
        <dbReference type="ARBA" id="ARBA00048333"/>
    </source>
</evidence>
<sequence length="603" mass="66470">MTSKGTNTQSARDLYQAKQKAVEYYSQNGVPQKMETILNSMFLDNPDDVYGHLANFFEKFAKVPTVSKIQARQAYDSKGEPTIQTEIYCTVKNKEKLISTSISSTQNSHIPEHARVEDKEPDEIERHESVKTAIRVLNTDLNNRLQGVDPTQQSQADSIITKLYDELKAADEERQAIEAAERAAADGDESSPSKDETASVTSGGGKKGKGSAKSPAQGGKKKGKSVTAVVIPEEPREKMLTGANAVCTLSQAISLTAAYIQDIDLYEHISSLKYGEVKNEFQIPLPMVTILQSGRPAPGKLNCVKEFMVVPKPGMPLDQSLQYIHQIYKYVANSFYTKSGVTAKLVNDLGALCPTFDRPEQGLDLLQEAITHLGLSPGDDFHIALNCASNEIFDYEKGKYEIMSGQPKVPEDVTEFWAELLSRYPSVIALIDPLRQQDQEHWMRLCEGISDNTYVIGGHAYSRPGILNNEELTEDFKSSGIVLKMEQLNTVTDTVQCTKKMEEAGNVIVVAACNGESGSTFLSDLAVGLNAKFVKFGAPVRGERIALYNRLVQIEEQLKQQGKLVVQKEHLFAHISPPPLPEPEEGAEVEEDSVPAKNVPKKK</sequence>
<dbReference type="SMART" id="SM01192">
    <property type="entry name" value="Enolase_C"/>
    <property type="match status" value="1"/>
</dbReference>
<evidence type="ECO:0000259" key="10">
    <source>
        <dbReference type="SMART" id="SM01192"/>
    </source>
</evidence>
<proteinExistence type="evidence at transcript level"/>
<keyword evidence="4" id="KW-0324">Glycolysis</keyword>
<dbReference type="GO" id="GO:0004634">
    <property type="term" value="F:phosphopyruvate hydratase activity"/>
    <property type="evidence" value="ECO:0007669"/>
    <property type="project" value="UniProtKB-EC"/>
</dbReference>
<dbReference type="Gene3D" id="3.30.390.10">
    <property type="entry name" value="Enolase-like, N-terminal domain"/>
    <property type="match status" value="1"/>
</dbReference>
<dbReference type="InterPro" id="IPR029017">
    <property type="entry name" value="Enolase-like_N"/>
</dbReference>
<reference evidence="12" key="1">
    <citation type="submission" date="2019-02" db="EMBL/GenBank/DDBJ databases">
        <authorList>
            <person name="Zhang G."/>
        </authorList>
    </citation>
    <scope>NUCLEOTIDE SEQUENCE</scope>
</reference>
<evidence type="ECO:0000256" key="4">
    <source>
        <dbReference type="ARBA" id="ARBA00023152"/>
    </source>
</evidence>
<dbReference type="SUPFAM" id="SSF51604">
    <property type="entry name" value="Enolase C-terminal domain-like"/>
    <property type="match status" value="1"/>
</dbReference>
<dbReference type="Pfam" id="PF03952">
    <property type="entry name" value="Enolase_N"/>
    <property type="match status" value="1"/>
</dbReference>
<dbReference type="SMART" id="SM01193">
    <property type="entry name" value="Enolase_N"/>
    <property type="match status" value="1"/>
</dbReference>
<evidence type="ECO:0000256" key="3">
    <source>
        <dbReference type="ARBA" id="ARBA00012058"/>
    </source>
</evidence>
<dbReference type="Pfam" id="PF00113">
    <property type="entry name" value="Enolase_C"/>
    <property type="match status" value="1"/>
</dbReference>
<dbReference type="InterPro" id="IPR047500">
    <property type="entry name" value="DD_ENO4"/>
</dbReference>
<feature type="region of interest" description="Disordered" evidence="9">
    <location>
        <begin position="575"/>
        <end position="603"/>
    </location>
</feature>
<organism evidence="12">
    <name type="scientific">Anadara broughtonii</name>
    <name type="common">Blood clam</name>
    <name type="synonym">Scapharca broughtonii</name>
    <dbReference type="NCBI Taxonomy" id="148819"/>
    <lineage>
        <taxon>Eukaryota</taxon>
        <taxon>Metazoa</taxon>
        <taxon>Spiralia</taxon>
        <taxon>Lophotrochozoa</taxon>
        <taxon>Mollusca</taxon>
        <taxon>Bivalvia</taxon>
        <taxon>Autobranchia</taxon>
        <taxon>Pteriomorphia</taxon>
        <taxon>Arcoida</taxon>
        <taxon>Arcoidea</taxon>
        <taxon>Arcidae</taxon>
        <taxon>Anadara</taxon>
    </lineage>
</organism>
<dbReference type="EMBL" id="MK575044">
    <property type="protein sequence ID" value="QEP54293.1"/>
    <property type="molecule type" value="mRNA"/>
</dbReference>
<evidence type="ECO:0000259" key="11">
    <source>
        <dbReference type="SMART" id="SM01193"/>
    </source>
</evidence>
<comment type="pathway">
    <text evidence="1">Carbohydrate degradation; glycolysis; pyruvate from D-glyceraldehyde 3-phosphate: step 4/5.</text>
</comment>
<feature type="compositionally biased region" description="Acidic residues" evidence="9">
    <location>
        <begin position="582"/>
        <end position="593"/>
    </location>
</feature>
<accession>A0A5C2IF66</accession>
<dbReference type="Gene3D" id="3.20.20.120">
    <property type="entry name" value="Enolase-like C-terminal domain"/>
    <property type="match status" value="1"/>
</dbReference>
<keyword evidence="5" id="KW-0456">Lyase</keyword>
<evidence type="ECO:0000256" key="2">
    <source>
        <dbReference type="ARBA" id="ARBA00009604"/>
    </source>
</evidence>
<evidence type="ECO:0000256" key="9">
    <source>
        <dbReference type="SAM" id="MobiDB-lite"/>
    </source>
</evidence>
<dbReference type="SUPFAM" id="SSF54826">
    <property type="entry name" value="Enolase N-terminal domain-like"/>
    <property type="match status" value="1"/>
</dbReference>
<comment type="catalytic activity">
    <reaction evidence="8">
        <text>(2R)-2-phosphoglycerate = phosphoenolpyruvate + H2O</text>
        <dbReference type="Rhea" id="RHEA:10164"/>
        <dbReference type="ChEBI" id="CHEBI:15377"/>
        <dbReference type="ChEBI" id="CHEBI:58289"/>
        <dbReference type="ChEBI" id="CHEBI:58702"/>
        <dbReference type="EC" id="4.2.1.11"/>
    </reaction>
</comment>